<dbReference type="EMBL" id="QBIY01013374">
    <property type="protein sequence ID" value="RXN06276.1"/>
    <property type="molecule type" value="Genomic_DNA"/>
</dbReference>
<dbReference type="GO" id="GO:0016887">
    <property type="term" value="F:ATP hydrolysis activity"/>
    <property type="evidence" value="ECO:0007669"/>
    <property type="project" value="InterPro"/>
</dbReference>
<comment type="similarity">
    <text evidence="1">Belongs to the AFG1 ATPase family.</text>
</comment>
<dbReference type="InterPro" id="IPR027417">
    <property type="entry name" value="P-loop_NTPase"/>
</dbReference>
<sequence>MSAPWAAYGRLISHYDSLVRSGSLQEDTQQRAALLQLEQLNQEMTDYTNIPILLLQPKDCLHNQPTSKLENNKSGVNLCSHEENASNAKEDKDVNDTEEKSLKPHPPHGYYIHGDVGIHKLKQSLPKRRIGKMTMYDPIFPVAMEIAEETCLLCFDEFQVVDIADAVILKQLFEGLFKCGVVVVATSNRPPEGREMSGSSEPDAENVVNTLFEELAYRQNDGDYLEIARRFDTVIIRNIPPFRLGMKDQARRFTTLIDNFYDQKVRVVILADASLHRLLDQGPMTGEEARDRLMIDELGLTDVMTTP</sequence>
<keyword evidence="3" id="KW-0067">ATP-binding</keyword>
<dbReference type="Gene3D" id="3.40.50.300">
    <property type="entry name" value="P-loop containing nucleotide triphosphate hydrolases"/>
    <property type="match status" value="1"/>
</dbReference>
<dbReference type="Proteomes" id="UP000290572">
    <property type="component" value="Unassembled WGS sequence"/>
</dbReference>
<evidence type="ECO:0000256" key="4">
    <source>
        <dbReference type="SAM" id="MobiDB-lite"/>
    </source>
</evidence>
<protein>
    <submittedName>
        <fullName evidence="5">Lactation elevated 1</fullName>
    </submittedName>
</protein>
<feature type="region of interest" description="Disordered" evidence="4">
    <location>
        <begin position="83"/>
        <end position="108"/>
    </location>
</feature>
<dbReference type="SUPFAM" id="SSF52540">
    <property type="entry name" value="P-loop containing nucleoside triphosphate hydrolases"/>
    <property type="match status" value="1"/>
</dbReference>
<gene>
    <name evidence="6" type="ORF">ROHU_027261</name>
    <name evidence="5" type="ORF">ROHU_032876</name>
</gene>
<evidence type="ECO:0000256" key="1">
    <source>
        <dbReference type="ARBA" id="ARBA00010322"/>
    </source>
</evidence>
<evidence type="ECO:0000256" key="2">
    <source>
        <dbReference type="ARBA" id="ARBA00022741"/>
    </source>
</evidence>
<dbReference type="GO" id="GO:0005739">
    <property type="term" value="C:mitochondrion"/>
    <property type="evidence" value="ECO:0007669"/>
    <property type="project" value="TreeGrafter"/>
</dbReference>
<evidence type="ECO:0000313" key="5">
    <source>
        <dbReference type="EMBL" id="RXN06276.1"/>
    </source>
</evidence>
<dbReference type="Pfam" id="PF03969">
    <property type="entry name" value="AFG1_ATPase"/>
    <property type="match status" value="2"/>
</dbReference>
<organism evidence="5 7">
    <name type="scientific">Labeo rohita</name>
    <name type="common">Indian major carp</name>
    <name type="synonym">Cyprinus rohita</name>
    <dbReference type="NCBI Taxonomy" id="84645"/>
    <lineage>
        <taxon>Eukaryota</taxon>
        <taxon>Metazoa</taxon>
        <taxon>Chordata</taxon>
        <taxon>Craniata</taxon>
        <taxon>Vertebrata</taxon>
        <taxon>Euteleostomi</taxon>
        <taxon>Actinopterygii</taxon>
        <taxon>Neopterygii</taxon>
        <taxon>Teleostei</taxon>
        <taxon>Ostariophysi</taxon>
        <taxon>Cypriniformes</taxon>
        <taxon>Cyprinidae</taxon>
        <taxon>Labeoninae</taxon>
        <taxon>Labeonini</taxon>
        <taxon>Labeo</taxon>
    </lineage>
</organism>
<proteinExistence type="inferred from homology"/>
<keyword evidence="2" id="KW-0547">Nucleotide-binding</keyword>
<dbReference type="InterPro" id="IPR005654">
    <property type="entry name" value="ATPase_AFG1-like"/>
</dbReference>
<name>A0A498LGX5_LABRO</name>
<evidence type="ECO:0000256" key="3">
    <source>
        <dbReference type="ARBA" id="ARBA00022840"/>
    </source>
</evidence>
<dbReference type="PANTHER" id="PTHR12169:SF19">
    <property type="entry name" value="LACTATION ELEVATED PROTEIN 1 HOMOLOG B-RELATED"/>
    <property type="match status" value="1"/>
</dbReference>
<comment type="caution">
    <text evidence="5">The sequence shown here is derived from an EMBL/GenBank/DDBJ whole genome shotgun (WGS) entry which is preliminary data.</text>
</comment>
<evidence type="ECO:0000313" key="6">
    <source>
        <dbReference type="EMBL" id="RXN16784.1"/>
    </source>
</evidence>
<dbReference type="PANTHER" id="PTHR12169">
    <property type="entry name" value="ATPASE N2B"/>
    <property type="match status" value="1"/>
</dbReference>
<keyword evidence="7" id="KW-1185">Reference proteome</keyword>
<feature type="compositionally biased region" description="Basic and acidic residues" evidence="4">
    <location>
        <begin position="83"/>
        <end position="102"/>
    </location>
</feature>
<dbReference type="GO" id="GO:0005524">
    <property type="term" value="F:ATP binding"/>
    <property type="evidence" value="ECO:0007669"/>
    <property type="project" value="UniProtKB-KW"/>
</dbReference>
<accession>A0A498LGX5</accession>
<reference evidence="5 7" key="1">
    <citation type="submission" date="2018-03" db="EMBL/GenBank/DDBJ databases">
        <title>Draft genome sequence of Rohu Carp (Labeo rohita).</title>
        <authorList>
            <person name="Das P."/>
            <person name="Kushwaha B."/>
            <person name="Joshi C.G."/>
            <person name="Kumar D."/>
            <person name="Nagpure N.S."/>
            <person name="Sahoo L."/>
            <person name="Das S.P."/>
            <person name="Bit A."/>
            <person name="Patnaik S."/>
            <person name="Meher P.K."/>
            <person name="Jayasankar P."/>
            <person name="Koringa P.G."/>
            <person name="Patel N.V."/>
            <person name="Hinsu A.T."/>
            <person name="Kumar R."/>
            <person name="Pandey M."/>
            <person name="Agarwal S."/>
            <person name="Srivastava S."/>
            <person name="Singh M."/>
            <person name="Iquebal M.A."/>
            <person name="Jaiswal S."/>
            <person name="Angadi U.B."/>
            <person name="Kumar N."/>
            <person name="Raza M."/>
            <person name="Shah T.M."/>
            <person name="Rai A."/>
            <person name="Jena J.K."/>
        </authorList>
    </citation>
    <scope>NUCLEOTIDE SEQUENCE [LARGE SCALE GENOMIC DNA]</scope>
    <source>
        <strain evidence="5">DASCIFA01</strain>
        <tissue evidence="5">Testis</tissue>
    </source>
</reference>
<dbReference type="STRING" id="84645.A0A498LGX5"/>
<dbReference type="EMBL" id="QBIY01012771">
    <property type="protein sequence ID" value="RXN16784.1"/>
    <property type="molecule type" value="Genomic_DNA"/>
</dbReference>
<evidence type="ECO:0000313" key="7">
    <source>
        <dbReference type="Proteomes" id="UP000290572"/>
    </source>
</evidence>
<dbReference type="AlphaFoldDB" id="A0A498LGX5"/>